<reference evidence="4" key="1">
    <citation type="journal article" date="2019" name="Int. J. Syst. Evol. Microbiol.">
        <title>The Global Catalogue of Microorganisms (GCM) 10K type strain sequencing project: providing services to taxonomists for standard genome sequencing and annotation.</title>
        <authorList>
            <consortium name="The Broad Institute Genomics Platform"/>
            <consortium name="The Broad Institute Genome Sequencing Center for Infectious Disease"/>
            <person name="Wu L."/>
            <person name="Ma J."/>
        </authorList>
    </citation>
    <scope>NUCLEOTIDE SEQUENCE [LARGE SCALE GENOMIC DNA]</scope>
    <source>
        <strain evidence="4">JCM 18459</strain>
    </source>
</reference>
<dbReference type="InterPro" id="IPR036390">
    <property type="entry name" value="WH_DNA-bd_sf"/>
</dbReference>
<dbReference type="PANTHER" id="PTHR18964:SF149">
    <property type="entry name" value="BIFUNCTIONAL UDP-N-ACETYLGLUCOSAMINE 2-EPIMERASE_N-ACETYLMANNOSAMINE KINASE"/>
    <property type="match status" value="1"/>
</dbReference>
<dbReference type="Pfam" id="PF00480">
    <property type="entry name" value="ROK"/>
    <property type="match status" value="1"/>
</dbReference>
<dbReference type="InterPro" id="IPR000835">
    <property type="entry name" value="HTH_MarR-typ"/>
</dbReference>
<sequence>MMLVLALGPFGAPSSRILTHVRRSGALTRDELARKTGLSVSTVGRTVTALAEQGLLRERPDLVPEGSVGRPNVPVDLDDARYVTLGVHVGRRAATLALGDLRGRVIASAVLDPRGHDAASFAVAAATGLTRLLATHSTRIALSAGLVAPWGDVDLDRDELTAALEGTLGLEVESWELVPAIAAAEYIARPDDLPGSTLYVYARDTVGFVMANERPWGMEIARAGRLSHFPAGGTARCHCGQTGCLEAVASEYAVARAAATGVRPVIDAAVAGDDVAHQVLCERAAVLGRVTAAVRDMLNPDRVVLCGQGFTAYPPALDVVRTSFARHSATPGDIDVAFTRVSGEIQAVAAGTVALRRVYDDPQSALAEIGLDDATEDRGSLSR</sequence>
<dbReference type="RefSeq" id="WP_345453075.1">
    <property type="nucleotide sequence ID" value="NZ_BAABKG010000001.1"/>
</dbReference>
<dbReference type="EMBL" id="BAABKG010000001">
    <property type="protein sequence ID" value="GAA5140426.1"/>
    <property type="molecule type" value="Genomic_DNA"/>
</dbReference>
<comment type="similarity">
    <text evidence="1">Belongs to the ROK (NagC/XylR) family.</text>
</comment>
<accession>A0ABP9P790</accession>
<dbReference type="InterPro" id="IPR000600">
    <property type="entry name" value="ROK"/>
</dbReference>
<evidence type="ECO:0000313" key="4">
    <source>
        <dbReference type="Proteomes" id="UP001500221"/>
    </source>
</evidence>
<dbReference type="Proteomes" id="UP001500221">
    <property type="component" value="Unassembled WGS sequence"/>
</dbReference>
<comment type="caution">
    <text evidence="3">The sequence shown here is derived from an EMBL/GenBank/DDBJ whole genome shotgun (WGS) entry which is preliminary data.</text>
</comment>
<evidence type="ECO:0000313" key="3">
    <source>
        <dbReference type="EMBL" id="GAA5140426.1"/>
    </source>
</evidence>
<gene>
    <name evidence="3" type="ORF">GCM10023340_00540</name>
</gene>
<organism evidence="3 4">
    <name type="scientific">Nocardioides marinquilinus</name>
    <dbReference type="NCBI Taxonomy" id="1210400"/>
    <lineage>
        <taxon>Bacteria</taxon>
        <taxon>Bacillati</taxon>
        <taxon>Actinomycetota</taxon>
        <taxon>Actinomycetes</taxon>
        <taxon>Propionibacteriales</taxon>
        <taxon>Nocardioidaceae</taxon>
        <taxon>Nocardioides</taxon>
    </lineage>
</organism>
<dbReference type="PANTHER" id="PTHR18964">
    <property type="entry name" value="ROK (REPRESSOR, ORF, KINASE) FAMILY"/>
    <property type="match status" value="1"/>
</dbReference>
<evidence type="ECO:0000256" key="1">
    <source>
        <dbReference type="ARBA" id="ARBA00006479"/>
    </source>
</evidence>
<dbReference type="Gene3D" id="3.30.420.40">
    <property type="match status" value="2"/>
</dbReference>
<keyword evidence="4" id="KW-1185">Reference proteome</keyword>
<protein>
    <submittedName>
        <fullName evidence="3">ROK family protein</fullName>
    </submittedName>
</protein>
<dbReference type="InterPro" id="IPR043129">
    <property type="entry name" value="ATPase_NBD"/>
</dbReference>
<proteinExistence type="inferred from homology"/>
<name>A0ABP9P790_9ACTN</name>
<dbReference type="Gene3D" id="1.10.10.10">
    <property type="entry name" value="Winged helix-like DNA-binding domain superfamily/Winged helix DNA-binding domain"/>
    <property type="match status" value="1"/>
</dbReference>
<feature type="domain" description="HTH marR-type" evidence="2">
    <location>
        <begin position="15"/>
        <end position="61"/>
    </location>
</feature>
<dbReference type="SUPFAM" id="SSF53067">
    <property type="entry name" value="Actin-like ATPase domain"/>
    <property type="match status" value="1"/>
</dbReference>
<dbReference type="InterPro" id="IPR036388">
    <property type="entry name" value="WH-like_DNA-bd_sf"/>
</dbReference>
<evidence type="ECO:0000259" key="2">
    <source>
        <dbReference type="Pfam" id="PF12802"/>
    </source>
</evidence>
<dbReference type="SUPFAM" id="SSF46785">
    <property type="entry name" value="Winged helix' DNA-binding domain"/>
    <property type="match status" value="1"/>
</dbReference>
<dbReference type="Pfam" id="PF12802">
    <property type="entry name" value="MarR_2"/>
    <property type="match status" value="1"/>
</dbReference>